<dbReference type="PANTHER" id="PTHR13931">
    <property type="entry name" value="UBIQUITINATION FACTOR E4"/>
    <property type="match status" value="1"/>
</dbReference>
<feature type="compositionally biased region" description="Polar residues" evidence="11">
    <location>
        <begin position="22"/>
        <end position="44"/>
    </location>
</feature>
<dbReference type="CDD" id="cd16657">
    <property type="entry name" value="RING-Ubox_UBE4A"/>
    <property type="match status" value="1"/>
</dbReference>
<feature type="domain" description="U-box" evidence="12">
    <location>
        <begin position="991"/>
        <end position="1065"/>
    </location>
</feature>
<gene>
    <name evidence="13" type="ORF">CANINC_004718</name>
</gene>
<dbReference type="GO" id="GO:0000151">
    <property type="term" value="C:ubiquitin ligase complex"/>
    <property type="evidence" value="ECO:0007669"/>
    <property type="project" value="InterPro"/>
</dbReference>
<dbReference type="Gene3D" id="3.30.40.10">
    <property type="entry name" value="Zinc/RING finger domain, C3HC4 (zinc finger)"/>
    <property type="match status" value="1"/>
</dbReference>
<keyword evidence="14" id="KW-1185">Reference proteome</keyword>
<dbReference type="EMBL" id="SELW01000657">
    <property type="protein sequence ID" value="TID15047.1"/>
    <property type="molecule type" value="Genomic_DNA"/>
</dbReference>
<keyword evidence="7" id="KW-0963">Cytoplasm</keyword>
<organism evidence="13 14">
    <name type="scientific">Pichia inconspicua</name>
    <dbReference type="NCBI Taxonomy" id="52247"/>
    <lineage>
        <taxon>Eukaryota</taxon>
        <taxon>Fungi</taxon>
        <taxon>Dikarya</taxon>
        <taxon>Ascomycota</taxon>
        <taxon>Saccharomycotina</taxon>
        <taxon>Pichiomycetes</taxon>
        <taxon>Pichiales</taxon>
        <taxon>Pichiaceae</taxon>
        <taxon>Pichia</taxon>
    </lineage>
</organism>
<dbReference type="AlphaFoldDB" id="A0A4T0WW15"/>
<keyword evidence="9" id="KW-0833">Ubl conjugation pathway</keyword>
<dbReference type="InterPro" id="IPR045132">
    <property type="entry name" value="UBE4"/>
</dbReference>
<dbReference type="GO" id="GO:0005737">
    <property type="term" value="C:cytoplasm"/>
    <property type="evidence" value="ECO:0007669"/>
    <property type="project" value="UniProtKB-SubCell"/>
</dbReference>
<feature type="region of interest" description="Disordered" evidence="11">
    <location>
        <begin position="1062"/>
        <end position="1087"/>
    </location>
</feature>
<feature type="region of interest" description="Disordered" evidence="11">
    <location>
        <begin position="15"/>
        <end position="78"/>
    </location>
</feature>
<evidence type="ECO:0000256" key="9">
    <source>
        <dbReference type="ARBA" id="ARBA00022786"/>
    </source>
</evidence>
<keyword evidence="8" id="KW-0808">Transferase</keyword>
<evidence type="ECO:0000256" key="6">
    <source>
        <dbReference type="ARBA" id="ARBA00012483"/>
    </source>
</evidence>
<evidence type="ECO:0000256" key="8">
    <source>
        <dbReference type="ARBA" id="ARBA00022679"/>
    </source>
</evidence>
<protein>
    <recommendedName>
        <fullName evidence="6">RING-type E3 ubiquitin transferase</fullName>
        <ecNumber evidence="6">2.3.2.27</ecNumber>
    </recommendedName>
</protein>
<dbReference type="GO" id="GO:0000209">
    <property type="term" value="P:protein polyubiquitination"/>
    <property type="evidence" value="ECO:0007669"/>
    <property type="project" value="TreeGrafter"/>
</dbReference>
<proteinExistence type="inferred from homology"/>
<dbReference type="SMART" id="SM00504">
    <property type="entry name" value="Ubox"/>
    <property type="match status" value="1"/>
</dbReference>
<evidence type="ECO:0000256" key="4">
    <source>
        <dbReference type="ARBA" id="ARBA00004906"/>
    </source>
</evidence>
<dbReference type="Proteomes" id="UP000307173">
    <property type="component" value="Unassembled WGS sequence"/>
</dbReference>
<dbReference type="GO" id="GO:0034450">
    <property type="term" value="F:ubiquitin-ubiquitin ligase activity"/>
    <property type="evidence" value="ECO:0007669"/>
    <property type="project" value="InterPro"/>
</dbReference>
<evidence type="ECO:0000256" key="1">
    <source>
        <dbReference type="ARBA" id="ARBA00000900"/>
    </source>
</evidence>
<dbReference type="SUPFAM" id="SSF57850">
    <property type="entry name" value="RING/U-box"/>
    <property type="match status" value="1"/>
</dbReference>
<comment type="catalytic activity">
    <reaction evidence="1">
        <text>S-ubiquitinyl-[E2 ubiquitin-conjugating enzyme]-L-cysteine + [acceptor protein]-L-lysine = [E2 ubiquitin-conjugating enzyme]-L-cysteine + N(6)-ubiquitinyl-[acceptor protein]-L-lysine.</text>
        <dbReference type="EC" id="2.3.2.27"/>
    </reaction>
</comment>
<dbReference type="OrthoDB" id="20295at2759"/>
<evidence type="ECO:0000313" key="14">
    <source>
        <dbReference type="Proteomes" id="UP000307173"/>
    </source>
</evidence>
<dbReference type="STRING" id="52247.A0A4T0WW15"/>
<dbReference type="UniPathway" id="UPA00143"/>
<dbReference type="EC" id="2.3.2.27" evidence="6"/>
<evidence type="ECO:0000256" key="10">
    <source>
        <dbReference type="ARBA" id="ARBA00023242"/>
    </source>
</evidence>
<reference evidence="13 14" key="1">
    <citation type="journal article" date="2019" name="Front. Genet.">
        <title>Whole-Genome Sequencing of the Opportunistic Yeast Pathogen Candida inconspicua Uncovers Its Hybrid Origin.</title>
        <authorList>
            <person name="Mixao V."/>
            <person name="Hansen A.P."/>
            <person name="Saus E."/>
            <person name="Boekhout T."/>
            <person name="Lass-Florl C."/>
            <person name="Gabaldon T."/>
        </authorList>
    </citation>
    <scope>NUCLEOTIDE SEQUENCE [LARGE SCALE GENOMIC DNA]</scope>
    <source>
        <strain evidence="13 14">CBS 180</strain>
    </source>
</reference>
<dbReference type="InterPro" id="IPR003613">
    <property type="entry name" value="Ubox_domain"/>
</dbReference>
<keyword evidence="10" id="KW-0539">Nucleus</keyword>
<evidence type="ECO:0000256" key="7">
    <source>
        <dbReference type="ARBA" id="ARBA00022490"/>
    </source>
</evidence>
<dbReference type="Pfam" id="PF04564">
    <property type="entry name" value="U-box"/>
    <property type="match status" value="1"/>
</dbReference>
<dbReference type="GO" id="GO:0036503">
    <property type="term" value="P:ERAD pathway"/>
    <property type="evidence" value="ECO:0007669"/>
    <property type="project" value="InterPro"/>
</dbReference>
<evidence type="ECO:0000256" key="3">
    <source>
        <dbReference type="ARBA" id="ARBA00004496"/>
    </source>
</evidence>
<evidence type="ECO:0000313" key="13">
    <source>
        <dbReference type="EMBL" id="TID15047.1"/>
    </source>
</evidence>
<dbReference type="Pfam" id="PF10408">
    <property type="entry name" value="Ufd2P_core"/>
    <property type="match status" value="1"/>
</dbReference>
<sequence>MSSPEEIRAQRLARLARNQALEGTSLNNNAMTGSPPQSSNSSNMDRLPSPLSSNSTPSLVTPSVSIPKPPVASVPTEDTANSITFERWRANELKRVFSVSLSPQDDSQKYIQLNSLGAELGIVDLIDIDADTILTSLIFDQGITPNYASPLQYLYKAWSLASQSLNQLKPVSNDYRKKQEFYKETARLCSAYASILFFDPETFVDNPQLDSIIDELILKFARYRDFWVDILNSIVENETQGEFLNTVLPILTSLIDTSIDTNTLSAGPASKYNIILQIIETMTLNKNICSWISKCDMFTLPESADAIQLEKETVLGRILRISPLLPKISSYNYVGVSNKNEIKVINESLETTYSILITRLFQIVNSLIRVGEESRNKVLSFFAHLVNKNHLRASEHADEKQNSSDSLMLNISLILFKLSEPILREGSQSKIDKIAIDYLNYPNKLIDITQETRINSTIQEFDEEYKDKLYDESKNLNFISSCFYLMLSYLHYGLGGAIVSTNKKNKLVKQLKTQLKQFQAIVEKNNYSSNPVTQRLVDMRMEPLKKKISEIQNDIYSLNMFFQSRSFQLETFDIIVGICEFLVRLIDPLHEYHPSKGNFFPYLNIPLHNLDNDMDKLDDIEYLRGLSPKPFKYYPEIFIEGLINYCHFISMYTNNPMINNNNRLVKLVEFSIILLRCPELISNPHLKARLTEVLFFGTIPLQTQNGEYDGFMVSIFNDDEIVQKNLMISLLDFYVMVEKTGASSQFYDKFNSRYHISFIIEKLWKFDSFQADLKEIANKHEQFFIRFVARMLNDTTYLLDESLNHLQTIHNCQKELSRRAKGIKTESDETDEDLQKKLADSERSARSYVQLGNKDVLLFNLFTSKTPDSFTITEIVDRLAGMLNYNLTVLVGPGYNNLKVSEPEKYQFNPVELLSQLLSIFLNLSRKEEFIKACARDLRSFEPTNFTKALNILKKNYKLPSEKFEKDLLDFVDKVKQTKMEDDEEELELGDIPDEFLDPLMYTLMKDPVKLPASKVSMDRSVLKAHLMNDPTDPFNRMPLKLEDATEDVELKEKINRWIQEKREEASRKHTKGENSVSDADGDVVME</sequence>
<comment type="pathway">
    <text evidence="4">Protein modification; protein ubiquitination.</text>
</comment>
<dbReference type="PROSITE" id="PS51698">
    <property type="entry name" value="U_BOX"/>
    <property type="match status" value="1"/>
</dbReference>
<dbReference type="InterPro" id="IPR019474">
    <property type="entry name" value="Ub_conjug_fac_E4_core"/>
</dbReference>
<accession>A0A4T0WW15</accession>
<dbReference type="InterPro" id="IPR013083">
    <property type="entry name" value="Znf_RING/FYVE/PHD"/>
</dbReference>
<evidence type="ECO:0000256" key="11">
    <source>
        <dbReference type="SAM" id="MobiDB-lite"/>
    </source>
</evidence>
<name>A0A4T0WW15_9ASCO</name>
<feature type="compositionally biased region" description="Low complexity" evidence="11">
    <location>
        <begin position="47"/>
        <end position="65"/>
    </location>
</feature>
<dbReference type="PANTHER" id="PTHR13931:SF2">
    <property type="entry name" value="UBIQUITIN CONJUGATION FACTOR E4 B"/>
    <property type="match status" value="1"/>
</dbReference>
<evidence type="ECO:0000259" key="12">
    <source>
        <dbReference type="PROSITE" id="PS51698"/>
    </source>
</evidence>
<dbReference type="FunFam" id="3.30.40.10:FF:000055">
    <property type="entry name" value="Ubiquitin conjugation factor e4 a"/>
    <property type="match status" value="1"/>
</dbReference>
<comment type="caution">
    <text evidence="13">The sequence shown here is derived from an EMBL/GenBank/DDBJ whole genome shotgun (WGS) entry which is preliminary data.</text>
</comment>
<dbReference type="GO" id="GO:0005634">
    <property type="term" value="C:nucleus"/>
    <property type="evidence" value="ECO:0007669"/>
    <property type="project" value="UniProtKB-SubCell"/>
</dbReference>
<comment type="similarity">
    <text evidence="5">Belongs to the ubiquitin conjugation factor E4 family.</text>
</comment>
<dbReference type="GO" id="GO:0006511">
    <property type="term" value="P:ubiquitin-dependent protein catabolic process"/>
    <property type="evidence" value="ECO:0007669"/>
    <property type="project" value="InterPro"/>
</dbReference>
<evidence type="ECO:0000256" key="5">
    <source>
        <dbReference type="ARBA" id="ARBA00007434"/>
    </source>
</evidence>
<evidence type="ECO:0000256" key="2">
    <source>
        <dbReference type="ARBA" id="ARBA00004123"/>
    </source>
</evidence>
<comment type="subcellular location">
    <subcellularLocation>
        <location evidence="3">Cytoplasm</location>
    </subcellularLocation>
    <subcellularLocation>
        <location evidence="2">Nucleus</location>
    </subcellularLocation>
</comment>